<accession>A0A833MZV4</accession>
<feature type="transmembrane region" description="Helical" evidence="1">
    <location>
        <begin position="6"/>
        <end position="25"/>
    </location>
</feature>
<evidence type="ECO:0000313" key="2">
    <source>
        <dbReference type="EMBL" id="KAB7788022.1"/>
    </source>
</evidence>
<keyword evidence="1" id="KW-0812">Transmembrane</keyword>
<reference evidence="2 3" key="1">
    <citation type="submission" date="2019-10" db="EMBL/GenBank/DDBJ databases">
        <title>Draft Genome Sequence of the Caffeine Degrading Methylotroph Methylorubrum populi PINKEL.</title>
        <authorList>
            <person name="Dawson S.C."/>
            <person name="Zhang X."/>
            <person name="Wright M.E."/>
            <person name="Sharma G."/>
            <person name="Langner J.T."/>
            <person name="Ditty J.L."/>
            <person name="Subuyuj G.A."/>
        </authorList>
    </citation>
    <scope>NUCLEOTIDE SEQUENCE [LARGE SCALE GENOMIC DNA]</scope>
    <source>
        <strain evidence="2 3">Pinkel</strain>
    </source>
</reference>
<dbReference type="RefSeq" id="WP_152275558.1">
    <property type="nucleotide sequence ID" value="NZ_WEKV01000001.1"/>
</dbReference>
<organism evidence="2 3">
    <name type="scientific">Methylorubrum populi</name>
    <dbReference type="NCBI Taxonomy" id="223967"/>
    <lineage>
        <taxon>Bacteria</taxon>
        <taxon>Pseudomonadati</taxon>
        <taxon>Pseudomonadota</taxon>
        <taxon>Alphaproteobacteria</taxon>
        <taxon>Hyphomicrobiales</taxon>
        <taxon>Methylobacteriaceae</taxon>
        <taxon>Methylorubrum</taxon>
    </lineage>
</organism>
<keyword evidence="1" id="KW-1133">Transmembrane helix</keyword>
<name>A0A833MZV4_9HYPH</name>
<protein>
    <submittedName>
        <fullName evidence="2">Uncharacterized protein</fullName>
    </submittedName>
</protein>
<sequence length="68" mass="8061">MSDWVWLAILLVTNGMMLLSAHLRYKHGIWDGAFNHFIPHVQKAMREYDDRRTDMILAAREQGYGVWK</sequence>
<dbReference type="AlphaFoldDB" id="A0A833MZV4"/>
<proteinExistence type="predicted"/>
<comment type="caution">
    <text evidence="2">The sequence shown here is derived from an EMBL/GenBank/DDBJ whole genome shotgun (WGS) entry which is preliminary data.</text>
</comment>
<evidence type="ECO:0000256" key="1">
    <source>
        <dbReference type="SAM" id="Phobius"/>
    </source>
</evidence>
<gene>
    <name evidence="2" type="ORF">F8B43_0027</name>
</gene>
<dbReference type="EMBL" id="WEKV01000001">
    <property type="protein sequence ID" value="KAB7788022.1"/>
    <property type="molecule type" value="Genomic_DNA"/>
</dbReference>
<dbReference type="Proteomes" id="UP000469949">
    <property type="component" value="Unassembled WGS sequence"/>
</dbReference>
<evidence type="ECO:0000313" key="3">
    <source>
        <dbReference type="Proteomes" id="UP000469949"/>
    </source>
</evidence>
<keyword evidence="1" id="KW-0472">Membrane</keyword>